<name>A0A6M3KAN6_9ZZZZ</name>
<proteinExistence type="predicted"/>
<evidence type="ECO:0000313" key="1">
    <source>
        <dbReference type="EMBL" id="QJA78919.1"/>
    </source>
</evidence>
<organism evidence="1">
    <name type="scientific">viral metagenome</name>
    <dbReference type="NCBI Taxonomy" id="1070528"/>
    <lineage>
        <taxon>unclassified sequences</taxon>
        <taxon>metagenomes</taxon>
        <taxon>organismal metagenomes</taxon>
    </lineage>
</organism>
<gene>
    <name evidence="1" type="ORF">MM415A00968_0023</name>
</gene>
<dbReference type="EMBL" id="MT142359">
    <property type="protein sequence ID" value="QJA78919.1"/>
    <property type="molecule type" value="Genomic_DNA"/>
</dbReference>
<dbReference type="AlphaFoldDB" id="A0A6M3KAN6"/>
<protein>
    <submittedName>
        <fullName evidence="1">Uncharacterized protein</fullName>
    </submittedName>
</protein>
<accession>A0A6M3KAN6</accession>
<sequence length="45" mass="5079">MVSQCRYGDLMACKIQLAFLVDTAKQNLSQRTEAKSGLIWVEGKF</sequence>
<reference evidence="1" key="1">
    <citation type="submission" date="2020-03" db="EMBL/GenBank/DDBJ databases">
        <title>The deep terrestrial virosphere.</title>
        <authorList>
            <person name="Holmfeldt K."/>
            <person name="Nilsson E."/>
            <person name="Simone D."/>
            <person name="Lopez-Fernandez M."/>
            <person name="Wu X."/>
            <person name="de Brujin I."/>
            <person name="Lundin D."/>
            <person name="Andersson A."/>
            <person name="Bertilsson S."/>
            <person name="Dopson M."/>
        </authorList>
    </citation>
    <scope>NUCLEOTIDE SEQUENCE</scope>
    <source>
        <strain evidence="1">MM415A00968</strain>
    </source>
</reference>